<dbReference type="KEGG" id="brh:RBRH_03781"/>
<dbReference type="Gene3D" id="1.10.10.60">
    <property type="entry name" value="Homeodomain-like"/>
    <property type="match status" value="1"/>
</dbReference>
<dbReference type="PROSITE" id="PS50994">
    <property type="entry name" value="INTEGRASE"/>
    <property type="match status" value="1"/>
</dbReference>
<dbReference type="GO" id="GO:0003677">
    <property type="term" value="F:DNA binding"/>
    <property type="evidence" value="ECO:0007669"/>
    <property type="project" value="UniProtKB-KW"/>
</dbReference>
<evidence type="ECO:0000256" key="1">
    <source>
        <dbReference type="ARBA" id="ARBA00009277"/>
    </source>
</evidence>
<keyword evidence="4" id="KW-0233">DNA recombination</keyword>
<feature type="domain" description="HTH cro/C1-type" evidence="6">
    <location>
        <begin position="30"/>
        <end position="53"/>
    </location>
</feature>
<dbReference type="InterPro" id="IPR001387">
    <property type="entry name" value="Cro/C1-type_HTH"/>
</dbReference>
<dbReference type="STRING" id="882378.RBRH_03781"/>
<dbReference type="PROSITE" id="PS50531">
    <property type="entry name" value="HTH_IS21"/>
    <property type="match status" value="1"/>
</dbReference>
<evidence type="ECO:0000313" key="8">
    <source>
        <dbReference type="EMBL" id="CBW74820.1"/>
    </source>
</evidence>
<dbReference type="InterPro" id="IPR017894">
    <property type="entry name" value="HTH_IS21_transposase_type"/>
</dbReference>
<name>E5AQD8_MYCRK</name>
<organism evidence="8 9">
    <name type="scientific">Mycetohabitans rhizoxinica (strain DSM 19002 / CIP 109453 / HKI 454)</name>
    <name type="common">Paraburkholderia rhizoxinica</name>
    <dbReference type="NCBI Taxonomy" id="882378"/>
    <lineage>
        <taxon>Bacteria</taxon>
        <taxon>Pseudomonadati</taxon>
        <taxon>Pseudomonadota</taxon>
        <taxon>Betaproteobacteria</taxon>
        <taxon>Burkholderiales</taxon>
        <taxon>Burkholderiaceae</taxon>
        <taxon>Mycetohabitans</taxon>
    </lineage>
</organism>
<dbReference type="PANTHER" id="PTHR35004:SF6">
    <property type="entry name" value="TRANSPOSASE"/>
    <property type="match status" value="1"/>
</dbReference>
<dbReference type="NCBIfam" id="NF033546">
    <property type="entry name" value="transpos_IS21"/>
    <property type="match status" value="1"/>
</dbReference>
<dbReference type="InterPro" id="IPR012337">
    <property type="entry name" value="RNaseH-like_sf"/>
</dbReference>
<dbReference type="HOGENOM" id="CLU_020626_4_0_4"/>
<evidence type="ECO:0000313" key="9">
    <source>
        <dbReference type="Proteomes" id="UP000007437"/>
    </source>
</evidence>
<gene>
    <name evidence="8" type="ordered locus">RBRH_03781</name>
</gene>
<dbReference type="Pfam" id="PF13936">
    <property type="entry name" value="HTH_38"/>
    <property type="match status" value="1"/>
</dbReference>
<evidence type="ECO:0000259" key="5">
    <source>
        <dbReference type="PROSITE" id="PS50531"/>
    </source>
</evidence>
<evidence type="ECO:0000259" key="7">
    <source>
        <dbReference type="PROSITE" id="PS50994"/>
    </source>
</evidence>
<dbReference type="SUPFAM" id="SSF46689">
    <property type="entry name" value="Homeodomain-like"/>
    <property type="match status" value="1"/>
</dbReference>
<evidence type="ECO:0000256" key="4">
    <source>
        <dbReference type="ARBA" id="ARBA00023172"/>
    </source>
</evidence>
<dbReference type="SUPFAM" id="SSF53098">
    <property type="entry name" value="Ribonuclease H-like"/>
    <property type="match status" value="1"/>
</dbReference>
<reference evidence="8 9" key="1">
    <citation type="journal article" date="2011" name="J. Bacteriol.">
        <title>Complete genome sequence of Burkholderia rhizoxinica, an endosymbiont of Rhizopus microsporus.</title>
        <authorList>
            <person name="Lackner G."/>
            <person name="Moebius N."/>
            <person name="Partida-Martinez L."/>
            <person name="Hertweck C."/>
        </authorList>
    </citation>
    <scope>NUCLEOTIDE SEQUENCE [LARGE SCALE GENOMIC DNA]</scope>
    <source>
        <strain evidence="9">DSM 19002 / CIP 109453 / HKI 454</strain>
    </source>
</reference>
<dbReference type="eggNOG" id="COG4584">
    <property type="taxonomic scope" value="Bacteria"/>
</dbReference>
<evidence type="ECO:0000256" key="3">
    <source>
        <dbReference type="ARBA" id="ARBA00023125"/>
    </source>
</evidence>
<dbReference type="Proteomes" id="UP000007437">
    <property type="component" value="Chromosome"/>
</dbReference>
<proteinExistence type="inferred from homology"/>
<dbReference type="EMBL" id="FR687359">
    <property type="protein sequence ID" value="CBW74820.1"/>
    <property type="molecule type" value="Genomic_DNA"/>
</dbReference>
<evidence type="ECO:0000256" key="2">
    <source>
        <dbReference type="ARBA" id="ARBA00022578"/>
    </source>
</evidence>
<dbReference type="Pfam" id="PF00665">
    <property type="entry name" value="rve"/>
    <property type="match status" value="1"/>
</dbReference>
<sequence length="358" mass="41059">MNHLSVQSAFFARRLAMLQKEQWMQVHVLKAQGLSLREIARRLGVSRNTVTRYLASQDVPRYKQREPRPSKLDQFQAYILERMQAAWPETIAAPALLRELRALGYEGQLRSIQAFMKAHKPVPAPDPLVRFETEPERQMQCDFVVFRRGADPLYAFTATLGFSRWRWARFATNEKAETLIACHHALFETLGGVPCEILYDNAKTIVLERDAYGKGEHRWHPGLLDLAKRYGFMPRLCQPYRARTKGKVERFHRYLRGNFYVPLSSWLKQSGMVLDVDTANAEVGKWLRDVANQRVHPVTGAPPATLLEERERDTLRSLPAFATQLWVTTPVGRPSASSAISLQHPLSVYQQLLTEVHA</sequence>
<evidence type="ECO:0000259" key="6">
    <source>
        <dbReference type="PROSITE" id="PS50943"/>
    </source>
</evidence>
<dbReference type="GO" id="GO:0015074">
    <property type="term" value="P:DNA integration"/>
    <property type="evidence" value="ECO:0007669"/>
    <property type="project" value="InterPro"/>
</dbReference>
<dbReference type="PROSITE" id="PS50943">
    <property type="entry name" value="HTH_CROC1"/>
    <property type="match status" value="1"/>
</dbReference>
<dbReference type="GO" id="GO:0032196">
    <property type="term" value="P:transposition"/>
    <property type="evidence" value="ECO:0007669"/>
    <property type="project" value="UniProtKB-KW"/>
</dbReference>
<keyword evidence="3" id="KW-0238">DNA-binding</keyword>
<dbReference type="Gene3D" id="3.30.420.10">
    <property type="entry name" value="Ribonuclease H-like superfamily/Ribonuclease H"/>
    <property type="match status" value="1"/>
</dbReference>
<keyword evidence="2" id="KW-0815">Transposition</keyword>
<dbReference type="AlphaFoldDB" id="E5AQD8"/>
<accession>E5AQD8</accession>
<dbReference type="PANTHER" id="PTHR35004">
    <property type="entry name" value="TRANSPOSASE RV3428C-RELATED"/>
    <property type="match status" value="1"/>
</dbReference>
<protein>
    <submittedName>
        <fullName evidence="8">Transposase</fullName>
    </submittedName>
</protein>
<dbReference type="GO" id="GO:0006310">
    <property type="term" value="P:DNA recombination"/>
    <property type="evidence" value="ECO:0007669"/>
    <property type="project" value="UniProtKB-KW"/>
</dbReference>
<feature type="domain" description="Integrase catalytic" evidence="7">
    <location>
        <begin position="131"/>
        <end position="311"/>
    </location>
</feature>
<dbReference type="InterPro" id="IPR009057">
    <property type="entry name" value="Homeodomain-like_sf"/>
</dbReference>
<dbReference type="InterPro" id="IPR025246">
    <property type="entry name" value="IS30-like_HTH"/>
</dbReference>
<feature type="domain" description="HTH IS21-type" evidence="5">
    <location>
        <begin position="21"/>
        <end position="83"/>
    </location>
</feature>
<comment type="similarity">
    <text evidence="1">Belongs to the transposase IS21/IS408/IS1162 family.</text>
</comment>
<dbReference type="InterPro" id="IPR036397">
    <property type="entry name" value="RNaseH_sf"/>
</dbReference>
<dbReference type="InterPro" id="IPR001584">
    <property type="entry name" value="Integrase_cat-core"/>
</dbReference>